<dbReference type="GO" id="GO:0005576">
    <property type="term" value="C:extracellular region"/>
    <property type="evidence" value="ECO:0007669"/>
    <property type="project" value="UniProtKB-SubCell"/>
</dbReference>
<evidence type="ECO:0000259" key="17">
    <source>
        <dbReference type="PROSITE" id="PS50234"/>
    </source>
</evidence>
<feature type="domain" description="Sushi" evidence="19">
    <location>
        <begin position="1980"/>
        <end position="2037"/>
    </location>
</feature>
<dbReference type="PROSITE" id="PS50923">
    <property type="entry name" value="SUSHI"/>
    <property type="match status" value="7"/>
</dbReference>
<evidence type="ECO:0000256" key="4">
    <source>
        <dbReference type="ARBA" id="ARBA00022536"/>
    </source>
</evidence>
<feature type="domain" description="EGF-like" evidence="16">
    <location>
        <begin position="1299"/>
        <end position="1335"/>
    </location>
</feature>
<feature type="disulfide bond" evidence="11">
    <location>
        <begin position="1173"/>
        <end position="1182"/>
    </location>
</feature>
<dbReference type="SUPFAM" id="SSF57414">
    <property type="entry name" value="Hairpin loop containing domain-like"/>
    <property type="match status" value="1"/>
</dbReference>
<evidence type="ECO:0000256" key="1">
    <source>
        <dbReference type="ARBA" id="ARBA00004370"/>
    </source>
</evidence>
<keyword evidence="4 11" id="KW-0245">EGF-like domain</keyword>
<evidence type="ECO:0000256" key="9">
    <source>
        <dbReference type="ARBA" id="ARBA00023157"/>
    </source>
</evidence>
<dbReference type="SUPFAM" id="SSF57184">
    <property type="entry name" value="Growth factor receptor domain"/>
    <property type="match status" value="4"/>
</dbReference>
<dbReference type="PANTHER" id="PTHR24040">
    <property type="entry name" value="LAMININ G-LIKE DOMAIN-CONTAINING PROTEIN"/>
    <property type="match status" value="1"/>
</dbReference>
<feature type="signal peptide" evidence="13">
    <location>
        <begin position="1"/>
        <end position="24"/>
    </location>
</feature>
<feature type="disulfide bond" evidence="12">
    <location>
        <begin position="2066"/>
        <end position="2093"/>
    </location>
</feature>
<keyword evidence="3" id="KW-0964">Secreted</keyword>
<dbReference type="SMART" id="SM00181">
    <property type="entry name" value="EGF"/>
    <property type="match status" value="10"/>
</dbReference>
<dbReference type="SUPFAM" id="SSF49854">
    <property type="entry name" value="Spermadhesin, CUB domain"/>
    <property type="match status" value="2"/>
</dbReference>
<dbReference type="SMART" id="SM00473">
    <property type="entry name" value="PAN_AP"/>
    <property type="match status" value="1"/>
</dbReference>
<dbReference type="SMART" id="SM00042">
    <property type="entry name" value="CUB"/>
    <property type="match status" value="2"/>
</dbReference>
<feature type="disulfide bond" evidence="11">
    <location>
        <begin position="1249"/>
        <end position="1258"/>
    </location>
</feature>
<dbReference type="FunFam" id="2.10.25.10:FF:000005">
    <property type="entry name" value="Fibrillin 2"/>
    <property type="match status" value="1"/>
</dbReference>
<dbReference type="PROSITE" id="PS50026">
    <property type="entry name" value="EGF_3"/>
    <property type="match status" value="8"/>
</dbReference>
<dbReference type="PROSITE" id="PS50022">
    <property type="entry name" value="FA58C_3"/>
    <property type="match status" value="1"/>
</dbReference>
<dbReference type="EMBL" id="LSMT01000020">
    <property type="protein sequence ID" value="PFX32655.1"/>
    <property type="molecule type" value="Genomic_DNA"/>
</dbReference>
<dbReference type="PRINTS" id="PR00010">
    <property type="entry name" value="EGFBLOOD"/>
</dbReference>
<dbReference type="SUPFAM" id="SSF49899">
    <property type="entry name" value="Concanavalin A-like lectins/glucanases"/>
    <property type="match status" value="1"/>
</dbReference>
<dbReference type="SMART" id="SM00560">
    <property type="entry name" value="LamGL"/>
    <property type="match status" value="1"/>
</dbReference>
<accession>A0A2B4SW57</accession>
<dbReference type="InterPro" id="IPR051145">
    <property type="entry name" value="GAS-SHBG-PROS"/>
</dbReference>
<feature type="domain" description="Sushi" evidence="19">
    <location>
        <begin position="344"/>
        <end position="407"/>
    </location>
</feature>
<dbReference type="Gene3D" id="2.10.70.10">
    <property type="entry name" value="Complement Module, domain 1"/>
    <property type="match status" value="7"/>
</dbReference>
<evidence type="ECO:0000259" key="14">
    <source>
        <dbReference type="PROSITE" id="PS01180"/>
    </source>
</evidence>
<dbReference type="InterPro" id="IPR000152">
    <property type="entry name" value="EGF-type_Asp/Asn_hydroxyl_site"/>
</dbReference>
<dbReference type="PANTHER" id="PTHR24040:SF13">
    <property type="entry name" value="FIBROPELLIN-1"/>
    <property type="match status" value="1"/>
</dbReference>
<dbReference type="SMART" id="SM00327">
    <property type="entry name" value="VWA"/>
    <property type="match status" value="1"/>
</dbReference>
<keyword evidence="5 13" id="KW-0732">Signal</keyword>
<keyword evidence="9 11" id="KW-1015">Disulfide bond</keyword>
<evidence type="ECO:0000259" key="19">
    <source>
        <dbReference type="PROSITE" id="PS50923"/>
    </source>
</evidence>
<dbReference type="SUPFAM" id="SSF57535">
    <property type="entry name" value="Complement control module/SCR domain"/>
    <property type="match status" value="7"/>
</dbReference>
<feature type="domain" description="Pentraxin (PTX)" evidence="21">
    <location>
        <begin position="1378"/>
        <end position="1581"/>
    </location>
</feature>
<name>A0A2B4SW57_STYPI</name>
<feature type="domain" description="EGF-like" evidence="16">
    <location>
        <begin position="1147"/>
        <end position="1183"/>
    </location>
</feature>
<dbReference type="FunFam" id="2.60.120.200:FF:000012">
    <property type="entry name" value="neuronal pentraxin receptor"/>
    <property type="match status" value="1"/>
</dbReference>
<dbReference type="CDD" id="cd00041">
    <property type="entry name" value="CUB"/>
    <property type="match status" value="2"/>
</dbReference>
<feature type="domain" description="Apple" evidence="20">
    <location>
        <begin position="1582"/>
        <end position="1664"/>
    </location>
</feature>
<dbReference type="PROSITE" id="PS51828">
    <property type="entry name" value="PTX_2"/>
    <property type="match status" value="1"/>
</dbReference>
<dbReference type="InterPro" id="IPR018097">
    <property type="entry name" value="EGF_Ca-bd_CS"/>
</dbReference>
<dbReference type="CDD" id="cd00033">
    <property type="entry name" value="CCP"/>
    <property type="match status" value="7"/>
</dbReference>
<evidence type="ECO:0000256" key="6">
    <source>
        <dbReference type="ARBA" id="ARBA00022737"/>
    </source>
</evidence>
<feature type="domain" description="EGF-like" evidence="16">
    <location>
        <begin position="1261"/>
        <end position="1297"/>
    </location>
</feature>
<dbReference type="PROSITE" id="PS00022">
    <property type="entry name" value="EGF_1"/>
    <property type="match status" value="6"/>
</dbReference>
<evidence type="ECO:0000256" key="11">
    <source>
        <dbReference type="PROSITE-ProRule" id="PRU00076"/>
    </source>
</evidence>
<dbReference type="PROSITE" id="PS01286">
    <property type="entry name" value="FA58C_2"/>
    <property type="match status" value="1"/>
</dbReference>
<dbReference type="Gene3D" id="2.10.50.10">
    <property type="entry name" value="Tumor Necrosis Factor Receptor, subunit A, domain 2"/>
    <property type="match status" value="3"/>
</dbReference>
<keyword evidence="6" id="KW-0677">Repeat</keyword>
<dbReference type="InterPro" id="IPR011641">
    <property type="entry name" value="Tyr-kin_ephrin_A/B_rcpt-like"/>
</dbReference>
<evidence type="ECO:0000256" key="10">
    <source>
        <dbReference type="ARBA" id="ARBA00023180"/>
    </source>
</evidence>
<dbReference type="InterPro" id="IPR001759">
    <property type="entry name" value="PTX_dom"/>
</dbReference>
<dbReference type="STRING" id="50429.A0A2B4SW57"/>
<dbReference type="FunFam" id="2.10.25.10:FF:000472">
    <property type="entry name" value="Uncharacterized protein, isoform A"/>
    <property type="match status" value="2"/>
</dbReference>
<keyword evidence="10" id="KW-0325">Glycoprotein</keyword>
<dbReference type="InterPro" id="IPR000742">
    <property type="entry name" value="EGF"/>
</dbReference>
<dbReference type="OrthoDB" id="6515930at2759"/>
<dbReference type="Gene3D" id="2.60.120.200">
    <property type="match status" value="1"/>
</dbReference>
<dbReference type="PROSITE" id="PS50825">
    <property type="entry name" value="HYR"/>
    <property type="match status" value="2"/>
</dbReference>
<dbReference type="Gene3D" id="3.40.50.410">
    <property type="entry name" value="von Willebrand factor, type A domain"/>
    <property type="match status" value="1"/>
</dbReference>
<evidence type="ECO:0000256" key="13">
    <source>
        <dbReference type="SAM" id="SignalP"/>
    </source>
</evidence>
<feature type="disulfide bond" evidence="12">
    <location>
        <begin position="2124"/>
        <end position="2151"/>
    </location>
</feature>
<evidence type="ECO:0000313" key="23">
    <source>
        <dbReference type="Proteomes" id="UP000225706"/>
    </source>
</evidence>
<dbReference type="InterPro" id="IPR026823">
    <property type="entry name" value="cEGF"/>
</dbReference>
<dbReference type="SUPFAM" id="SSF53300">
    <property type="entry name" value="vWA-like"/>
    <property type="match status" value="1"/>
</dbReference>
<comment type="subcellular location">
    <subcellularLocation>
        <location evidence="1">Membrane</location>
    </subcellularLocation>
    <subcellularLocation>
        <location evidence="2">Secreted</location>
    </subcellularLocation>
</comment>
<feature type="domain" description="CUB" evidence="14">
    <location>
        <begin position="2156"/>
        <end position="2263"/>
    </location>
</feature>
<dbReference type="InterPro" id="IPR000859">
    <property type="entry name" value="CUB_dom"/>
</dbReference>
<dbReference type="Pfam" id="PF00008">
    <property type="entry name" value="EGF"/>
    <property type="match status" value="4"/>
</dbReference>
<dbReference type="InterPro" id="IPR000436">
    <property type="entry name" value="Sushi_SCR_CCP_dom"/>
</dbReference>
<feature type="domain" description="HYR" evidence="18">
    <location>
        <begin position="630"/>
        <end position="715"/>
    </location>
</feature>
<feature type="disulfide bond" evidence="11">
    <location>
        <begin position="1363"/>
        <end position="1372"/>
    </location>
</feature>
<dbReference type="Pfam" id="PF00354">
    <property type="entry name" value="Pentaxin"/>
    <property type="match status" value="1"/>
</dbReference>
<feature type="disulfide bond" evidence="12">
    <location>
        <begin position="535"/>
        <end position="562"/>
    </location>
</feature>
<dbReference type="FunFam" id="2.10.25.10:FF:000434">
    <property type="entry name" value="Predicted protein"/>
    <property type="match status" value="1"/>
</dbReference>
<feature type="disulfide bond" evidence="12">
    <location>
        <begin position="2008"/>
        <end position="2035"/>
    </location>
</feature>
<feature type="disulfide bond" evidence="11">
    <location>
        <begin position="1287"/>
        <end position="1296"/>
    </location>
</feature>
<dbReference type="InterPro" id="IPR002035">
    <property type="entry name" value="VWF_A"/>
</dbReference>
<evidence type="ECO:0000259" key="16">
    <source>
        <dbReference type="PROSITE" id="PS50026"/>
    </source>
</evidence>
<dbReference type="InterPro" id="IPR013032">
    <property type="entry name" value="EGF-like_CS"/>
</dbReference>
<dbReference type="FunFam" id="2.10.50.10:FF:000018">
    <property type="entry name" value="Sushi, von Willebrand factor type A, EGF and pentraxin domain-containing 1"/>
    <property type="match status" value="1"/>
</dbReference>
<feature type="chain" id="PRO_5012496343" evidence="13">
    <location>
        <begin position="25"/>
        <end position="2381"/>
    </location>
</feature>
<dbReference type="Proteomes" id="UP000225706">
    <property type="component" value="Unassembled WGS sequence"/>
</dbReference>
<dbReference type="InterPro" id="IPR035976">
    <property type="entry name" value="Sushi/SCR/CCP_sf"/>
</dbReference>
<feature type="disulfide bond" evidence="11">
    <location>
        <begin position="1325"/>
        <end position="1334"/>
    </location>
</feature>
<feature type="domain" description="EGF-like" evidence="16">
    <location>
        <begin position="1858"/>
        <end position="1896"/>
    </location>
</feature>
<feature type="domain" description="Sushi" evidence="19">
    <location>
        <begin position="503"/>
        <end position="564"/>
    </location>
</feature>
<dbReference type="SMART" id="SM01411">
    <property type="entry name" value="Ephrin_rec_like"/>
    <property type="match status" value="4"/>
</dbReference>
<feature type="domain" description="EGF-like" evidence="16">
    <location>
        <begin position="1185"/>
        <end position="1221"/>
    </location>
</feature>
<comment type="caution">
    <text evidence="11">Lacks conserved residue(s) required for the propagation of feature annotation.</text>
</comment>
<keyword evidence="12" id="KW-0768">Sushi</keyword>
<feature type="disulfide bond" evidence="11">
    <location>
        <begin position="1211"/>
        <end position="1220"/>
    </location>
</feature>
<evidence type="ECO:0000256" key="2">
    <source>
        <dbReference type="ARBA" id="ARBA00004613"/>
    </source>
</evidence>
<dbReference type="PRINTS" id="PR00895">
    <property type="entry name" value="PENTAXIN"/>
</dbReference>
<gene>
    <name evidence="22" type="primary">Svep1</name>
    <name evidence="22" type="ORF">AWC38_SpisGene2512</name>
</gene>
<dbReference type="FunFam" id="2.60.120.290:FF:000005">
    <property type="entry name" value="Procollagen C-endopeptidase enhancer 1"/>
    <property type="match status" value="1"/>
</dbReference>
<dbReference type="PROSITE" id="PS01187">
    <property type="entry name" value="EGF_CA"/>
    <property type="match status" value="3"/>
</dbReference>
<dbReference type="InterPro" id="IPR036465">
    <property type="entry name" value="vWFA_dom_sf"/>
</dbReference>
<keyword evidence="7" id="KW-0106">Calcium</keyword>
<dbReference type="InterPro" id="IPR003609">
    <property type="entry name" value="Pan_app"/>
</dbReference>
<dbReference type="Gene3D" id="2.60.120.290">
    <property type="entry name" value="Spermadhesin, CUB domain"/>
    <property type="match status" value="2"/>
</dbReference>
<dbReference type="PROSITE" id="PS01285">
    <property type="entry name" value="FA58C_1"/>
    <property type="match status" value="1"/>
</dbReference>
<dbReference type="PROSITE" id="PS01186">
    <property type="entry name" value="EGF_2"/>
    <property type="match status" value="6"/>
</dbReference>
<dbReference type="PROSITE" id="PS50948">
    <property type="entry name" value="PAN"/>
    <property type="match status" value="1"/>
</dbReference>
<dbReference type="SUPFAM" id="SSF57196">
    <property type="entry name" value="EGF/Laminin"/>
    <property type="match status" value="3"/>
</dbReference>
<dbReference type="CDD" id="cd01099">
    <property type="entry name" value="PAN_AP_HGF"/>
    <property type="match status" value="1"/>
</dbReference>
<dbReference type="CDD" id="cd00054">
    <property type="entry name" value="EGF_CA"/>
    <property type="match status" value="8"/>
</dbReference>
<dbReference type="InterPro" id="IPR003410">
    <property type="entry name" value="HYR_dom"/>
</dbReference>
<dbReference type="PROSITE" id="PS01180">
    <property type="entry name" value="CUB"/>
    <property type="match status" value="2"/>
</dbReference>
<evidence type="ECO:0000259" key="21">
    <source>
        <dbReference type="PROSITE" id="PS51828"/>
    </source>
</evidence>
<dbReference type="GO" id="GO:0016020">
    <property type="term" value="C:membrane"/>
    <property type="evidence" value="ECO:0007669"/>
    <property type="project" value="UniProtKB-SubCell"/>
</dbReference>
<dbReference type="InterPro" id="IPR013320">
    <property type="entry name" value="ConA-like_dom_sf"/>
</dbReference>
<comment type="caution">
    <text evidence="22">The sequence shown here is derived from an EMBL/GenBank/DDBJ whole genome shotgun (WGS) entry which is preliminary data.</text>
</comment>
<dbReference type="Pfam" id="PF12662">
    <property type="entry name" value="cEGF"/>
    <property type="match status" value="1"/>
</dbReference>
<dbReference type="FunFam" id="2.10.25.10:FF:000327">
    <property type="entry name" value="neurogenic locus notch homolog protein 4"/>
    <property type="match status" value="1"/>
</dbReference>
<dbReference type="InterPro" id="IPR008979">
    <property type="entry name" value="Galactose-bd-like_sf"/>
</dbReference>
<dbReference type="InterPro" id="IPR035914">
    <property type="entry name" value="Sperma_CUB_dom_sf"/>
</dbReference>
<feature type="domain" description="EGF-like" evidence="16">
    <location>
        <begin position="1337"/>
        <end position="1373"/>
    </location>
</feature>
<dbReference type="SUPFAM" id="SSF49785">
    <property type="entry name" value="Galactose-binding domain-like"/>
    <property type="match status" value="1"/>
</dbReference>
<dbReference type="Gene3D" id="3.50.4.10">
    <property type="entry name" value="Hepatocyte Growth Factor"/>
    <property type="match status" value="1"/>
</dbReference>
<feature type="domain" description="Sushi" evidence="19">
    <location>
        <begin position="2038"/>
        <end position="2095"/>
    </location>
</feature>
<dbReference type="SMART" id="SM00179">
    <property type="entry name" value="EGF_CA"/>
    <property type="match status" value="8"/>
</dbReference>
<evidence type="ECO:0000256" key="7">
    <source>
        <dbReference type="ARBA" id="ARBA00022837"/>
    </source>
</evidence>
<evidence type="ECO:0000313" key="22">
    <source>
        <dbReference type="EMBL" id="PFX32655.1"/>
    </source>
</evidence>
<keyword evidence="8" id="KW-0472">Membrane</keyword>
<dbReference type="PROSITE" id="PS50234">
    <property type="entry name" value="VWFA"/>
    <property type="match status" value="1"/>
</dbReference>
<evidence type="ECO:0000256" key="12">
    <source>
        <dbReference type="PROSITE-ProRule" id="PRU00302"/>
    </source>
</evidence>
<dbReference type="GO" id="GO:0005509">
    <property type="term" value="F:calcium ion binding"/>
    <property type="evidence" value="ECO:0007669"/>
    <property type="project" value="InterPro"/>
</dbReference>
<sequence>MGILQGLIPLTVLVAFPFFGFTSGELQGKLQLENFQRKHNDTLSDLIFLLDTSGSLWYYDYSSRNYKIGFDDEKVFVNSLLSHIRVSLAATRVSIVLFGTRATLDINYVTDLNVNNHKCNFKKSFHALKFRSGLTNMHDAFQYAYDIIFGTLSGNKRPNALAKTAVFLLTDGMWNAGGDPNNIAETLKQNNIEIFSIGVTNGINENVLKQLATDDNHAFHYNSFTQFRELANHLRGDPYEIDWEINQPMSLCGSCDGIAFCACGLLSGEYKCSCPKGLYGSGYTNDCHQCPYSSYKDYIGYAKSCTPCPVNSRHSKIGSTKRSDCHCIQGYEGDPAGYVECKIKRCDQLPVPLHGIIKGDSCNQDYLSTCEVTCKTGYELSGDGRRTCVISNSGGVKWSGSDLNCKQENQSIKVLQADKGRASIVLDADTHQTKMSIPIENGPYQRLNKRFDGPSDEEVVRETVKLRLKRSGYLSEAVYKNIKPRREQLPRVYGLPEIHKAEIVCPLIQVANGSPPSGTCTNNNLSYQTKCTFKCAPGYILQGTPVRQCQQDKTWSGSDVTCEPVKCPKLNSISLSQVTPPECVTIELKFNSRCVFECPKGYLFEGTPDQSTLRFCRTDGTWTGEHKPCIDSEPPSITCPASIRTNNSLHQDHAVVSWVEPTYSDNSIGIDPLAKVTVISNFKSGDKFLIGEYTVQYTVTDKIGLAAKCSFKVTVIDNEAPYYTSCPEDKLIETTQANVRVQWVIPQFLDNSNKTPIIEHNRNPGEIFYIGEVFVNYIARDHSGNVNDSCAFKIHVKVRYEPSKARMALIPQFFYFAGDCNSKEAQDQIKLNFVTLLNQQFIPSEFCRDQADCNVGNVNVFCGAASSAKRRRRKSANEVYVKVDIVAQEKQSGAPQTVTQLEKILENDAKPLLDQQAKSLDWSPLRSSTDLEYHTYSITNAEAYCSDTGAVVGRCDALETGCDGLAKPHSMCQCNKDTGAIERCIRCPKGTYYDLVHEKCTRCSPGTYQNQEGRFECYDCPEGTYTLGEDSKNFTACREKCKPGYFSPSGLAKCFPCPSGTYASGFMSTNCTSCPAGTTTILPAAGGREECGMKCTPGTYSTNGVEPCSPCGKGSYQTAIGALSCTECTDGKSTYGPGADSADMCVAIDDCSSNPCNNGGNCFDLKDEIKCKCQPGYSGKFCQIEDDECISDPCYQGATCVDKVNGYECVCAPGFSGQRCDVPSNECGPNICQNGATCNVQPPDFLCECLPGYGGKFCEMKIDHCASSPCNNKAMCESLAEGYMCSCRPGYEGIQCEVNTDECANNPCQNYGTCADGINSYTCICKAGFTGLHCETDINECLSEPCQNGGQCVDKENGFECICKPTYSGETCSKRLCFAYDLSFPLRVATTSSSVTNIPDLRAFTIAFWLRTDDTENPGTPLSYSNVVTGKIQDNALVIQDYGAFDLFINNKKLFIGTSANDGKWNHVAITWDSNGGKWFFYKNGQQVKKYTEPFQSGVVIQGGGVMVLGQEQDSLGGSFSPEEAFTGDLSQLNVWDKVLTPQDIYNLVRSCGVEEGNVKAWADFRKGLQGVYVLTSKPYACKFTSPLRDFPAKRDMRLSHNVDKVLGGKSVEECADACVKESLFPCRSFDYDKTGSTCHLSRASSDNASLIPGKGFDHYQTSCSETLGVQNKAIPDSAMTASSSLASNSRPNVARLFAPQASGLQGVVDSRGGWSPQTSDQQQYLQIDLGDTYKVTAVATQGGDGLAEWILPGNTDSSSVVKQELQAFAAKMTRFRPHSWNGKIAMRIELYGCLSDVIPPPPSIGVSARKRKRRSAPDVDECINTPCSQQCVNTLGSFACSCNHGYKLNIDGTTCEDVNECSLGVCSHSCHNSPGAFRCSCPSGMELAIGGRSCKERRCPSVAVLFNGAITITGDPILGADCPRLSAPVNGHVQGYRRETGSTVRVSCNLGYKVNPDSSSFRTCQGDKWSGADPTCQIIDCGDPGTPWHGYLNGANFQYESTVTFTCRPQHHLEGDSKRKCQGDGQWSGQQPKCFERSCGNPGIPSNGMKIGSNHSYGASIQFTCNQGYTLQGSQERICQNSGEWSGSQPTCQIVSCGDPGSLSNGFKVGDKFTFGESVIYDCNAGYKLQGSIIRKCGGNGQWSGSAASCVASNCGKILNGPSGSFQSTNFPNNYPNNEYCTWEIQVPQGKKISLEFEELRTEENKDFVFVYDTGKTDPVVAFSGVKDKPRAITSTGNSIRVRFISNGVNRNNGFKVSYKQTDCGGILTSQTGEIRSPGFPSGYPPNLSCTWLIFIPDRQIGLTLNEFKTENAYDRLEVAHGPWVTSPLEIAWSGPSPLSGQVVTTKYMWIHFISSAQDNGVYKGFRATYKPYVAYSKKK</sequence>
<dbReference type="PROSITE" id="PS00010">
    <property type="entry name" value="ASX_HYDROXYL"/>
    <property type="match status" value="5"/>
</dbReference>
<feature type="domain" description="VWFA" evidence="17">
    <location>
        <begin position="45"/>
        <end position="234"/>
    </location>
</feature>
<dbReference type="Pfam" id="PF07699">
    <property type="entry name" value="Ephrin_rec_like"/>
    <property type="match status" value="3"/>
</dbReference>
<feature type="domain" description="HYR" evidence="18">
    <location>
        <begin position="716"/>
        <end position="798"/>
    </location>
</feature>
<proteinExistence type="predicted"/>
<dbReference type="Gene3D" id="2.10.25.10">
    <property type="entry name" value="Laminin"/>
    <property type="match status" value="8"/>
</dbReference>
<dbReference type="InterPro" id="IPR001881">
    <property type="entry name" value="EGF-like_Ca-bd_dom"/>
</dbReference>
<feature type="domain" description="Sushi" evidence="19">
    <location>
        <begin position="2096"/>
        <end position="2153"/>
    </location>
</feature>
<dbReference type="InterPro" id="IPR006558">
    <property type="entry name" value="LamG-like"/>
</dbReference>
<dbReference type="SMART" id="SM00159">
    <property type="entry name" value="PTX"/>
    <property type="match status" value="1"/>
</dbReference>
<dbReference type="Pfam" id="PF00431">
    <property type="entry name" value="CUB"/>
    <property type="match status" value="2"/>
</dbReference>
<dbReference type="SMART" id="SM00032">
    <property type="entry name" value="CCP"/>
    <property type="match status" value="7"/>
</dbReference>
<dbReference type="Pfam" id="PF12661">
    <property type="entry name" value="hEGF"/>
    <property type="match status" value="2"/>
</dbReference>
<feature type="domain" description="F5/8 type C" evidence="15">
    <location>
        <begin position="1664"/>
        <end position="1743"/>
    </location>
</feature>
<evidence type="ECO:0000259" key="15">
    <source>
        <dbReference type="PROSITE" id="PS50022"/>
    </source>
</evidence>
<keyword evidence="23" id="KW-1185">Reference proteome</keyword>
<feature type="domain" description="EGF-like" evidence="16">
    <location>
        <begin position="1223"/>
        <end position="1259"/>
    </location>
</feature>
<feature type="domain" description="Sushi" evidence="19">
    <location>
        <begin position="565"/>
        <end position="631"/>
    </location>
</feature>
<organism evidence="22 23">
    <name type="scientific">Stylophora pistillata</name>
    <name type="common">Smooth cauliflower coral</name>
    <dbReference type="NCBI Taxonomy" id="50429"/>
    <lineage>
        <taxon>Eukaryota</taxon>
        <taxon>Metazoa</taxon>
        <taxon>Cnidaria</taxon>
        <taxon>Anthozoa</taxon>
        <taxon>Hexacorallia</taxon>
        <taxon>Scleractinia</taxon>
        <taxon>Astrocoeniina</taxon>
        <taxon>Pocilloporidae</taxon>
        <taxon>Stylophora</taxon>
    </lineage>
</organism>
<evidence type="ECO:0000259" key="20">
    <source>
        <dbReference type="PROSITE" id="PS50948"/>
    </source>
</evidence>
<dbReference type="Pfam" id="PF02494">
    <property type="entry name" value="HYR"/>
    <property type="match status" value="2"/>
</dbReference>
<evidence type="ECO:0000256" key="5">
    <source>
        <dbReference type="ARBA" id="ARBA00022729"/>
    </source>
</evidence>
<dbReference type="FunFam" id="2.10.25.10:FF:000143">
    <property type="entry name" value="Protein crumbs 1"/>
    <property type="match status" value="1"/>
</dbReference>
<protein>
    <submittedName>
        <fullName evidence="22">Sushi, von Willebrand factor type A, EGF and pentraxin domain-containing protein 1</fullName>
    </submittedName>
</protein>
<dbReference type="Gene3D" id="2.60.120.260">
    <property type="entry name" value="Galactose-binding domain-like"/>
    <property type="match status" value="2"/>
</dbReference>
<dbReference type="FunFam" id="2.10.70.10:FF:000011">
    <property type="entry name" value="CUB and sushi domain-containing protein 3 isoform A"/>
    <property type="match status" value="3"/>
</dbReference>
<evidence type="ECO:0000256" key="8">
    <source>
        <dbReference type="ARBA" id="ARBA00023136"/>
    </source>
</evidence>
<evidence type="ECO:0000259" key="18">
    <source>
        <dbReference type="PROSITE" id="PS50825"/>
    </source>
</evidence>
<evidence type="ECO:0000256" key="3">
    <source>
        <dbReference type="ARBA" id="ARBA00022525"/>
    </source>
</evidence>
<feature type="domain" description="Sushi" evidence="19">
    <location>
        <begin position="1921"/>
        <end position="1979"/>
    </location>
</feature>
<feature type="domain" description="CUB" evidence="14">
    <location>
        <begin position="2265"/>
        <end position="2374"/>
    </location>
</feature>
<dbReference type="CDD" id="cd01450">
    <property type="entry name" value="vWFA_subfamily_ECM"/>
    <property type="match status" value="1"/>
</dbReference>
<dbReference type="InterPro" id="IPR009030">
    <property type="entry name" value="Growth_fac_rcpt_cys_sf"/>
</dbReference>
<dbReference type="InterPro" id="IPR000421">
    <property type="entry name" value="FA58C"/>
</dbReference>
<feature type="domain" description="EGF-like" evidence="16">
    <location>
        <begin position="1819"/>
        <end position="1857"/>
    </location>
</feature>
<reference evidence="23" key="1">
    <citation type="journal article" date="2017" name="bioRxiv">
        <title>Comparative analysis of the genomes of Stylophora pistillata and Acropora digitifera provides evidence for extensive differences between species of corals.</title>
        <authorList>
            <person name="Voolstra C.R."/>
            <person name="Li Y."/>
            <person name="Liew Y.J."/>
            <person name="Baumgarten S."/>
            <person name="Zoccola D."/>
            <person name="Flot J.-F."/>
            <person name="Tambutte S."/>
            <person name="Allemand D."/>
            <person name="Aranda M."/>
        </authorList>
    </citation>
    <scope>NUCLEOTIDE SEQUENCE [LARGE SCALE GENOMIC DNA]</scope>
</reference>
<dbReference type="Pfam" id="PF00092">
    <property type="entry name" value="VWA"/>
    <property type="match status" value="1"/>
</dbReference>
<dbReference type="Pfam" id="PF00084">
    <property type="entry name" value="Sushi"/>
    <property type="match status" value="6"/>
</dbReference>